<dbReference type="PANTHER" id="PTHR10133:SF27">
    <property type="entry name" value="DNA POLYMERASE NU"/>
    <property type="match status" value="1"/>
</dbReference>
<dbReference type="PANTHER" id="PTHR10133">
    <property type="entry name" value="DNA POLYMERASE I"/>
    <property type="match status" value="1"/>
</dbReference>
<dbReference type="GO" id="GO:0006261">
    <property type="term" value="P:DNA-templated DNA replication"/>
    <property type="evidence" value="ECO:0007669"/>
    <property type="project" value="InterPro"/>
</dbReference>
<reference evidence="4" key="1">
    <citation type="journal article" date="2021" name="Proc. Natl. Acad. Sci. U.S.A.">
        <title>A Catalog of Tens of Thousands of Viruses from Human Metagenomes Reveals Hidden Associations with Chronic Diseases.</title>
        <authorList>
            <person name="Tisza M.J."/>
            <person name="Buck C.B."/>
        </authorList>
    </citation>
    <scope>NUCLEOTIDE SEQUENCE</scope>
    <source>
        <strain evidence="4">CtGgs6</strain>
    </source>
</reference>
<dbReference type="EMBL" id="BK016132">
    <property type="protein sequence ID" value="DAF97323.1"/>
    <property type="molecule type" value="Genomic_DNA"/>
</dbReference>
<dbReference type="SUPFAM" id="SSF56672">
    <property type="entry name" value="DNA/RNA polymerases"/>
    <property type="match status" value="1"/>
</dbReference>
<organism evidence="4">
    <name type="scientific">Myoviridae sp. ctGgs6</name>
    <dbReference type="NCBI Taxonomy" id="2825072"/>
    <lineage>
        <taxon>Viruses</taxon>
        <taxon>Duplodnaviria</taxon>
        <taxon>Heunggongvirae</taxon>
        <taxon>Uroviricota</taxon>
        <taxon>Caudoviricetes</taxon>
    </lineage>
</organism>
<keyword evidence="2" id="KW-1194">Viral DNA replication</keyword>
<protein>
    <submittedName>
        <fullName evidence="4">DNA polymerase I</fullName>
    </submittedName>
</protein>
<evidence type="ECO:0000313" key="4">
    <source>
        <dbReference type="EMBL" id="DAF97323.1"/>
    </source>
</evidence>
<dbReference type="GO" id="GO:0003677">
    <property type="term" value="F:DNA binding"/>
    <property type="evidence" value="ECO:0007669"/>
    <property type="project" value="InterPro"/>
</dbReference>
<dbReference type="InterPro" id="IPR001098">
    <property type="entry name" value="DNA-dir_DNA_pol_A_palm_dom"/>
</dbReference>
<dbReference type="InterPro" id="IPR043502">
    <property type="entry name" value="DNA/RNA_pol_sf"/>
</dbReference>
<keyword evidence="1" id="KW-0235">DNA replication</keyword>
<dbReference type="GO" id="GO:0039693">
    <property type="term" value="P:viral DNA genome replication"/>
    <property type="evidence" value="ECO:0007669"/>
    <property type="project" value="UniProtKB-KW"/>
</dbReference>
<feature type="domain" description="DNA-directed DNA polymerase family A palm" evidence="3">
    <location>
        <begin position="381"/>
        <end position="635"/>
    </location>
</feature>
<dbReference type="Gene3D" id="1.10.150.20">
    <property type="entry name" value="5' to 3' exonuclease, C-terminal subdomain"/>
    <property type="match status" value="1"/>
</dbReference>
<evidence type="ECO:0000256" key="1">
    <source>
        <dbReference type="ARBA" id="ARBA00022705"/>
    </source>
</evidence>
<evidence type="ECO:0000259" key="3">
    <source>
        <dbReference type="SMART" id="SM00482"/>
    </source>
</evidence>
<dbReference type="GO" id="GO:0006302">
    <property type="term" value="P:double-strand break repair"/>
    <property type="evidence" value="ECO:0007669"/>
    <property type="project" value="TreeGrafter"/>
</dbReference>
<name>A0A8S5USB2_9CAUD</name>
<accession>A0A8S5USB2</accession>
<dbReference type="SMART" id="SM00482">
    <property type="entry name" value="POLAc"/>
    <property type="match status" value="1"/>
</dbReference>
<dbReference type="InterPro" id="IPR002298">
    <property type="entry name" value="DNA_polymerase_A"/>
</dbReference>
<proteinExistence type="predicted"/>
<dbReference type="GO" id="GO:0003887">
    <property type="term" value="F:DNA-directed DNA polymerase activity"/>
    <property type="evidence" value="ECO:0007669"/>
    <property type="project" value="InterPro"/>
</dbReference>
<evidence type="ECO:0000256" key="2">
    <source>
        <dbReference type="ARBA" id="ARBA00023109"/>
    </source>
</evidence>
<sequence>MAHHLSIDIETYSSVPIAKAGAYKYAQSPDFEILLLAYSYDGGPVYVVDLTKDSLPGQLQECLFDENITKHAWNAAFEWWCLSQYFGLPGPSGPGFTRNDWLVQWRCDMVHSMYCGYPASLDAAGKALGLPEDKQKLSVGKALIRYFCMPCEPTKSNGGRTRNLPHHDPDKWELFKSYCQQDVATEMENAKRLDAFPVPDWLWDQWRTDLVINSRGVFVDLEMVRGAIALDKEVKAEYIAKAQEITRLDNPNSVQQLTKWLEAETGDTVTDLRKDTVGQMLTKGLNSDKAAQVLQIRQQLNKTSTKKYYGIADAVCDDGRLRGLLQFYGASRTGRWSGRGVQPQNLPRTYLDALPVAKDLIKQRNRAGLEMLYGDLPDTLSQMIRTALTATPGNRLIDADFSAIEARVVAWLAGEEWVLDVFRTHGKIYEATASMLYGIPLDRIKKGNPEYSYRQNGKAATLALGYGGGAPALIRVGRLPEDTAESELEDIKRRWRQTNPNIVRFWYAVEAAALEACRTGRPQIVRGLILAREFDPATGMDALTIRLHSGRKLYYVKPHPAKNRFGSDSLGYWGVNQTNKRWARQETYGGKLVENITQATARDCLAEAIERLEAAGYPVVFHVHDEVIIDCSHGSLEEVIAIMSQPPAWAPDLPLTADGWECDYFKKD</sequence>
<dbReference type="Pfam" id="PF00476">
    <property type="entry name" value="DNA_pol_A"/>
    <property type="match status" value="1"/>
</dbReference>